<dbReference type="OrthoDB" id="1932454at2759"/>
<gene>
    <name evidence="2" type="primary">LOC115712990</name>
</gene>
<reference evidence="2" key="2">
    <citation type="submission" date="2021-03" db="UniProtKB">
        <authorList>
            <consortium name="EnsemblPlants"/>
        </authorList>
    </citation>
    <scope>IDENTIFICATION</scope>
</reference>
<dbReference type="EnsemblPlants" id="novel_model_2948_5bd9a17a">
    <property type="protein sequence ID" value="cds.novel_model_2948_5bd9a17a"/>
    <property type="gene ID" value="novel_gene_1576_5bd9a17a"/>
</dbReference>
<keyword evidence="1" id="KW-1133">Transmembrane helix</keyword>
<dbReference type="GeneID" id="115712990"/>
<dbReference type="OMA" id="FLYIAKV"/>
<organism evidence="2 3">
    <name type="scientific">Cannabis sativa</name>
    <name type="common">Hemp</name>
    <name type="synonym">Marijuana</name>
    <dbReference type="NCBI Taxonomy" id="3483"/>
    <lineage>
        <taxon>Eukaryota</taxon>
        <taxon>Viridiplantae</taxon>
        <taxon>Streptophyta</taxon>
        <taxon>Embryophyta</taxon>
        <taxon>Tracheophyta</taxon>
        <taxon>Spermatophyta</taxon>
        <taxon>Magnoliopsida</taxon>
        <taxon>eudicotyledons</taxon>
        <taxon>Gunneridae</taxon>
        <taxon>Pentapetalae</taxon>
        <taxon>rosids</taxon>
        <taxon>fabids</taxon>
        <taxon>Rosales</taxon>
        <taxon>Cannabaceae</taxon>
        <taxon>Cannabis</taxon>
    </lineage>
</organism>
<dbReference type="PANTHER" id="PTHR36396:SF1">
    <property type="entry name" value="MALTASE-GLUCOAMYLASE, INTESTINAL PROTEIN"/>
    <property type="match status" value="1"/>
</dbReference>
<keyword evidence="1" id="KW-0472">Membrane</keyword>
<name>A0A803QYK3_CANSA</name>
<dbReference type="Gramene" id="novel_model_2948_5bd9a17a">
    <property type="protein sequence ID" value="cds.novel_model_2948_5bd9a17a"/>
    <property type="gene ID" value="novel_gene_1576_5bd9a17a"/>
</dbReference>
<reference evidence="2" key="1">
    <citation type="submission" date="2018-11" db="EMBL/GenBank/DDBJ databases">
        <authorList>
            <person name="Grassa J C."/>
        </authorList>
    </citation>
    <scope>NUCLEOTIDE SEQUENCE [LARGE SCALE GENOMIC DNA]</scope>
</reference>
<dbReference type="Proteomes" id="UP000596661">
    <property type="component" value="Chromosome 4"/>
</dbReference>
<evidence type="ECO:0000256" key="1">
    <source>
        <dbReference type="SAM" id="Phobius"/>
    </source>
</evidence>
<dbReference type="RefSeq" id="XP_030497307.1">
    <property type="nucleotide sequence ID" value="XM_030641447.2"/>
</dbReference>
<dbReference type="KEGG" id="csav:115712990"/>
<evidence type="ECO:0000313" key="3">
    <source>
        <dbReference type="Proteomes" id="UP000596661"/>
    </source>
</evidence>
<dbReference type="PANTHER" id="PTHR36396">
    <property type="entry name" value="MALTASE-GLUCOAMYLASE, INTESTINAL PROTEIN"/>
    <property type="match status" value="1"/>
</dbReference>
<keyword evidence="3" id="KW-1185">Reference proteome</keyword>
<sequence length="169" mass="18414">MAEDEAPSPSPSFLEVKCNSSGKTRRFALGTEAGFAVSVINRKLGMGMEVGLPLALYIEATREGHEPITFGPNSTLVNFGDSWILHTVTDLDSSGIGHVENVVRSERSPVSKVRDRSRLVKVTNTKPAISLLYFGKIVFAFTLLFLIGAMFTLALEYLPVFISFVNSSV</sequence>
<keyword evidence="1" id="KW-0812">Transmembrane</keyword>
<proteinExistence type="predicted"/>
<dbReference type="AlphaFoldDB" id="A0A803QYK3"/>
<dbReference type="EMBL" id="UZAU01000366">
    <property type="status" value="NOT_ANNOTATED_CDS"/>
    <property type="molecule type" value="Genomic_DNA"/>
</dbReference>
<protein>
    <submittedName>
        <fullName evidence="2">Uncharacterized protein</fullName>
    </submittedName>
</protein>
<feature type="transmembrane region" description="Helical" evidence="1">
    <location>
        <begin position="131"/>
        <end position="155"/>
    </location>
</feature>
<evidence type="ECO:0000313" key="2">
    <source>
        <dbReference type="EnsemblPlants" id="cds.novel_model_2948_5bd9a17a"/>
    </source>
</evidence>
<accession>A0A803QYK3</accession>